<name>A0A250KEI8_9BACT</name>
<proteinExistence type="predicted"/>
<evidence type="ECO:0000313" key="3">
    <source>
        <dbReference type="EMBL" id="BBA28324.1"/>
    </source>
</evidence>
<keyword evidence="1" id="KW-0732">Signal</keyword>
<dbReference type="EMBL" id="AP018049">
    <property type="protein sequence ID" value="BBA28324.1"/>
    <property type="molecule type" value="Genomic_DNA"/>
</dbReference>
<dbReference type="Pfam" id="PF14730">
    <property type="entry name" value="DUF4468"/>
    <property type="match status" value="1"/>
</dbReference>
<protein>
    <recommendedName>
        <fullName evidence="2">DUF4468 domain-containing protein</fullName>
    </recommendedName>
</protein>
<dbReference type="AlphaFoldDB" id="A0A250KEI8"/>
<dbReference type="InterPro" id="IPR027823">
    <property type="entry name" value="DUF4468"/>
</dbReference>
<feature type="signal peptide" evidence="1">
    <location>
        <begin position="1"/>
        <end position="19"/>
    </location>
</feature>
<evidence type="ECO:0000256" key="1">
    <source>
        <dbReference type="SAM" id="SignalP"/>
    </source>
</evidence>
<gene>
    <name evidence="3" type="ORF">PMEL1_00216</name>
</gene>
<evidence type="ECO:0000313" key="4">
    <source>
        <dbReference type="Proteomes" id="UP000267517"/>
    </source>
</evidence>
<dbReference type="CDD" id="cd12190">
    <property type="entry name" value="Bacova_04320_like"/>
    <property type="match status" value="1"/>
</dbReference>
<feature type="domain" description="DUF4468" evidence="2">
    <location>
        <begin position="60"/>
        <end position="144"/>
    </location>
</feature>
<evidence type="ECO:0000259" key="2">
    <source>
        <dbReference type="Pfam" id="PF14730"/>
    </source>
</evidence>
<reference evidence="3 4" key="1">
    <citation type="submission" date="2017-05" db="EMBL/GenBank/DDBJ databases">
        <title>whole genome sequence of Prevotella melaninogenica GAI 07411.</title>
        <authorList>
            <person name="Kondo Y."/>
            <person name="Hoshino T."/>
        </authorList>
    </citation>
    <scope>NUCLEOTIDE SEQUENCE [LARGE SCALE GENOMIC DNA]</scope>
    <source>
        <strain evidence="3 4">GAI 07411</strain>
    </source>
</reference>
<accession>A0A250KEI8</accession>
<sequence length="226" mass="25068">MKKLFLCAVMLLLAIGVNAQIMRAEELEKYAKEKYGEKWYDAAKSLTSQLQLDKNKALTYTQVIEAPEKTKTQLYVILNYWYSNTFGSGKSVIQLNDKEAGVIIAKGNVDAIASHTGGANSYTVNLTPIIKTDIKDGKVRITYTIPFYKVDKKIGGGFLGGMGGSRATLTEENWPIEQCFPFTEKDSHKKTSAKALVMAHAYSNVIMDKIEEAVKHGVAGNENDNW</sequence>
<dbReference type="Proteomes" id="UP000267517">
    <property type="component" value="Chromosome I"/>
</dbReference>
<dbReference type="OrthoDB" id="1049662at2"/>
<dbReference type="RefSeq" id="WP_036919186.1">
    <property type="nucleotide sequence ID" value="NZ_AP018049.1"/>
</dbReference>
<feature type="chain" id="PRO_5011454323" description="DUF4468 domain-containing protein" evidence="1">
    <location>
        <begin position="20"/>
        <end position="226"/>
    </location>
</feature>
<dbReference type="Gene3D" id="3.30.530.80">
    <property type="match status" value="1"/>
</dbReference>
<organism evidence="3 4">
    <name type="scientific">Prevotella melaninogenica</name>
    <dbReference type="NCBI Taxonomy" id="28132"/>
    <lineage>
        <taxon>Bacteria</taxon>
        <taxon>Pseudomonadati</taxon>
        <taxon>Bacteroidota</taxon>
        <taxon>Bacteroidia</taxon>
        <taxon>Bacteroidales</taxon>
        <taxon>Prevotellaceae</taxon>
        <taxon>Prevotella</taxon>
    </lineage>
</organism>